<comment type="caution">
    <text evidence="4">The sequence shown here is derived from an EMBL/GenBank/DDBJ whole genome shotgun (WGS) entry which is preliminary data.</text>
</comment>
<comment type="similarity">
    <text evidence="1">Belongs to the glycosyltransferase 34 family.</text>
</comment>
<keyword evidence="5" id="KW-1185">Reference proteome</keyword>
<evidence type="ECO:0000313" key="4">
    <source>
        <dbReference type="EMBL" id="CAK0790478.1"/>
    </source>
</evidence>
<dbReference type="Gene3D" id="3.90.550.10">
    <property type="entry name" value="Spore Coat Polysaccharide Biosynthesis Protein SpsA, Chain A"/>
    <property type="match status" value="1"/>
</dbReference>
<feature type="non-terminal residue" evidence="4">
    <location>
        <position position="1"/>
    </location>
</feature>
<evidence type="ECO:0000313" key="5">
    <source>
        <dbReference type="Proteomes" id="UP001189429"/>
    </source>
</evidence>
<evidence type="ECO:0000256" key="1">
    <source>
        <dbReference type="ARBA" id="ARBA00005664"/>
    </source>
</evidence>
<dbReference type="InterPro" id="IPR029044">
    <property type="entry name" value="Nucleotide-diphossugar_trans"/>
</dbReference>
<reference evidence="4" key="1">
    <citation type="submission" date="2023-10" db="EMBL/GenBank/DDBJ databases">
        <authorList>
            <person name="Chen Y."/>
            <person name="Shah S."/>
            <person name="Dougan E. K."/>
            <person name="Thang M."/>
            <person name="Chan C."/>
        </authorList>
    </citation>
    <scope>NUCLEOTIDE SEQUENCE [LARGE SCALE GENOMIC DNA]</scope>
</reference>
<proteinExistence type="inferred from homology"/>
<dbReference type="InterPro" id="IPR008630">
    <property type="entry name" value="Glyco_trans_34"/>
</dbReference>
<keyword evidence="3" id="KW-0808">Transferase</keyword>
<keyword evidence="2" id="KW-0328">Glycosyltransferase</keyword>
<name>A0ABN9PCP9_9DINO</name>
<accession>A0ABN9PCP9</accession>
<sequence length="297" mass="32112">RPACPASSCAPVPEDWAGADWIVWIDADALVVNHDKGLEEFLRAAGPDRSLILGEDMSCASAVNTGVMLVKCCAWCLDLFDQVWACEQRLYQEPFHEQAALCGILQQEAPQHAAQADWWWSWRGGPRKKALGRHVFVVDCGAINFKQPEQAQFVVHLVDNKRSGPSKLQRAHAVLEALWVRGGVPLGPEAMSWAPPASSARAAAAHARWNRFGAAGDRARPSGWPAVLAQAKDGWAPVPRLPWDAGCGAAVTHLAKGSPFMSDEVGVGCARAFLCLVPSLCVRLGIAGTFVFFRRGS</sequence>
<dbReference type="SUPFAM" id="SSF53448">
    <property type="entry name" value="Nucleotide-diphospho-sugar transferases"/>
    <property type="match status" value="1"/>
</dbReference>
<gene>
    <name evidence="4" type="ORF">PCOR1329_LOCUS1740</name>
</gene>
<evidence type="ECO:0000256" key="3">
    <source>
        <dbReference type="ARBA" id="ARBA00022679"/>
    </source>
</evidence>
<dbReference type="PANTHER" id="PTHR31306">
    <property type="entry name" value="ALPHA-1,6-MANNOSYLTRANSFERASE MNN11-RELATED"/>
    <property type="match status" value="1"/>
</dbReference>
<organism evidence="4 5">
    <name type="scientific">Prorocentrum cordatum</name>
    <dbReference type="NCBI Taxonomy" id="2364126"/>
    <lineage>
        <taxon>Eukaryota</taxon>
        <taxon>Sar</taxon>
        <taxon>Alveolata</taxon>
        <taxon>Dinophyceae</taxon>
        <taxon>Prorocentrales</taxon>
        <taxon>Prorocentraceae</taxon>
        <taxon>Prorocentrum</taxon>
    </lineage>
</organism>
<protein>
    <submittedName>
        <fullName evidence="4">Uncharacterized protein</fullName>
    </submittedName>
</protein>
<dbReference type="PANTHER" id="PTHR31306:SF4">
    <property type="entry name" value="ALPHA-1,2-GALACTOSYLTRANSFERASE"/>
    <property type="match status" value="1"/>
</dbReference>
<evidence type="ECO:0000256" key="2">
    <source>
        <dbReference type="ARBA" id="ARBA00022676"/>
    </source>
</evidence>
<dbReference type="EMBL" id="CAUYUJ010000428">
    <property type="protein sequence ID" value="CAK0790478.1"/>
    <property type="molecule type" value="Genomic_DNA"/>
</dbReference>
<dbReference type="Proteomes" id="UP001189429">
    <property type="component" value="Unassembled WGS sequence"/>
</dbReference>